<organism evidence="4">
    <name type="scientific">Polaromonas hydrogenivorans</name>
    <dbReference type="NCBI Taxonomy" id="335476"/>
    <lineage>
        <taxon>Bacteria</taxon>
        <taxon>Pseudomonadati</taxon>
        <taxon>Pseudomonadota</taxon>
        <taxon>Betaproteobacteria</taxon>
        <taxon>Burkholderiales</taxon>
        <taxon>Comamonadaceae</taxon>
        <taxon>Polaromonas</taxon>
    </lineage>
</organism>
<dbReference type="RefSeq" id="WP_349280791.1">
    <property type="nucleotide sequence ID" value="NZ_CBCSCU010000001.1"/>
</dbReference>
<keyword evidence="2" id="KW-0106">Calcium</keyword>
<feature type="domain" description="PilY1 beta-propeller" evidence="3">
    <location>
        <begin position="477"/>
        <end position="838"/>
    </location>
</feature>
<evidence type="ECO:0000313" key="4">
    <source>
        <dbReference type="EMBL" id="XBP71413.1"/>
    </source>
</evidence>
<reference evidence="4" key="1">
    <citation type="submission" date="2024-05" db="EMBL/GenBank/DDBJ databases">
        <authorList>
            <person name="Bunk B."/>
            <person name="Swiderski J."/>
            <person name="Sproer C."/>
            <person name="Thiel V."/>
        </authorList>
    </citation>
    <scope>NUCLEOTIDE SEQUENCE</scope>
    <source>
        <strain evidence="4">DSM 17735</strain>
    </source>
</reference>
<evidence type="ECO:0000256" key="1">
    <source>
        <dbReference type="ARBA" id="ARBA00022723"/>
    </source>
</evidence>
<protein>
    <submittedName>
        <fullName evidence="4">PilC/PilY family type IV pilus protein</fullName>
    </submittedName>
</protein>
<dbReference type="Pfam" id="PF05567">
    <property type="entry name" value="T4P_PilY1"/>
    <property type="match status" value="1"/>
</dbReference>
<accession>A0AAU7LWU5</accession>
<evidence type="ECO:0000256" key="2">
    <source>
        <dbReference type="ARBA" id="ARBA00022837"/>
    </source>
</evidence>
<sequence>MKSALNNAFATTAVPDDRIRLAFQAMWRCRGFSSAPYKNYGAACPDNRMSSFGGTHRANFNTWVNSLQADSNTPSHMMIKNAGEYMKTTGLWNPYAKIPGVQETPLLSCRKSFLIFMTDGEWNSESSYGNDPGTAGNADGTNRTLPDGVLYDVDAANTQTRIYRDAYGVGAVNTVSDFVFDYWATDLQPSIPNEVQATLRQPGTVNFGTSAAPYLLEQYWNPKNDPANWQHLVTYTIGFSGGASLPTSGATSHPWWGGASGTTWSGGDYAKLVQGITFGTPATSGWGNPIPDTATTARRQELWHMAINGRGRFTPATDSAALSSAFSEIINQILLDTSQPLVSIAANSSSLRSGLHAYIAGYDAEKWSGSLVARPIDSTTSAISATETWNAAALLDATGFSVSNRLVLSYGDSGSGNTGLSWTTWSSLPSLQKVPLNTNSSGTVDTQGQNRVNYIRGDRSMEATQTNGVFRDRNSRLGDIVNSNIWYTGKPASAYTVNNYATFRSATATGGKGGRTPMVYLGANDGMLHGFAASNWPNDASPTHVGGKELLAYIPQGIAQGDLRKLTDPSYSHQYFVDGSPFTGDAFIGSTPAWTTVLVGSLGAGGKGYFVLDVTDPAQFTAANAASLVMTDTTATSDADIGNITSPPVVDDVIAGKSRQIVKMNGGRWAVVMGNGYNSTNEAPVLLIQYLDGDKSIKKLSPCSLPTSAACSFKGGNGLSSPQLIDLNSDGMVDVAYAGDLKGNVWKFNLTSATDSNWSVAFSGQPFFVAKPSATVTQPITTAPYWMQHPQGGIMLAVGTGQNLTLADQTTTGTDSMYALYDNSTFSSVAGGPLTLTDSTTINTVSSTSLPSTLVQQTITGTITDAGTTYYTSSSNTVNYGGSTPARGWYLNWSNAGQRVLHNSKAFTGQKILVQSTVPKSGGTTSTAETCTPVGTDERSFLSILNMFTGKPSVLPAFTLTSTTTSNVNITTLESNAGSGSDNWLIRTDDKVKILKVCPAGQSCDPRDLNPDKYIGLRANWREIQ</sequence>
<dbReference type="InterPro" id="IPR008707">
    <property type="entry name" value="B-propeller_PilY1"/>
</dbReference>
<dbReference type="AlphaFoldDB" id="A0AAU7LWU5"/>
<gene>
    <name evidence="4" type="ORF">ABLV49_06340</name>
</gene>
<evidence type="ECO:0000259" key="3">
    <source>
        <dbReference type="Pfam" id="PF05567"/>
    </source>
</evidence>
<name>A0AAU7LWU5_9BURK</name>
<keyword evidence="1" id="KW-0479">Metal-binding</keyword>
<dbReference type="EMBL" id="CP157675">
    <property type="protein sequence ID" value="XBP71413.1"/>
    <property type="molecule type" value="Genomic_DNA"/>
</dbReference>
<dbReference type="GO" id="GO:0046872">
    <property type="term" value="F:metal ion binding"/>
    <property type="evidence" value="ECO:0007669"/>
    <property type="project" value="UniProtKB-KW"/>
</dbReference>
<proteinExistence type="predicted"/>